<reference evidence="2" key="1">
    <citation type="submission" date="2022-12" db="EMBL/GenBank/DDBJ databases">
        <title>Draft genome assemblies for two species of Escallonia (Escalloniales).</title>
        <authorList>
            <person name="Chanderbali A."/>
            <person name="Dervinis C."/>
            <person name="Anghel I."/>
            <person name="Soltis D."/>
            <person name="Soltis P."/>
            <person name="Zapata F."/>
        </authorList>
    </citation>
    <scope>NUCLEOTIDE SEQUENCE</scope>
    <source>
        <strain evidence="2">UCBG92.1500</strain>
        <tissue evidence="2">Leaf</tissue>
    </source>
</reference>
<dbReference type="Proteomes" id="UP001187471">
    <property type="component" value="Unassembled WGS sequence"/>
</dbReference>
<accession>A0AA88UNG1</accession>
<evidence type="ECO:0000313" key="3">
    <source>
        <dbReference type="Proteomes" id="UP001187471"/>
    </source>
</evidence>
<feature type="domain" description="Reverse transcriptase zinc-binding" evidence="1">
    <location>
        <begin position="69"/>
        <end position="131"/>
    </location>
</feature>
<dbReference type="Pfam" id="PF13966">
    <property type="entry name" value="zf-RVT"/>
    <property type="match status" value="1"/>
</dbReference>
<evidence type="ECO:0000313" key="2">
    <source>
        <dbReference type="EMBL" id="KAK2991589.1"/>
    </source>
</evidence>
<dbReference type="EMBL" id="JAVXUO010000510">
    <property type="protein sequence ID" value="KAK2991589.1"/>
    <property type="molecule type" value="Genomic_DNA"/>
</dbReference>
<comment type="caution">
    <text evidence="2">The sequence shown here is derived from an EMBL/GenBank/DDBJ whole genome shotgun (WGS) entry which is preliminary data.</text>
</comment>
<proteinExistence type="predicted"/>
<sequence length="145" mass="16664">MDPLYLQQFQVTQSSDELVANYIKNGTWNESLLRNIFPDHVTEHILDIFVSQGGCPDKVIWTANPTGIFSVSSAYNLQYAHKHLDISIPSDSSTVWKNLWALQVPPKLLYFLWQLLWDRLPLLSSLSRKGILLWIERNLEAGPKV</sequence>
<name>A0AA88UNG1_9ASTE</name>
<dbReference type="AlphaFoldDB" id="A0AA88UNG1"/>
<evidence type="ECO:0000259" key="1">
    <source>
        <dbReference type="Pfam" id="PF13966"/>
    </source>
</evidence>
<keyword evidence="3" id="KW-1185">Reference proteome</keyword>
<dbReference type="InterPro" id="IPR026960">
    <property type="entry name" value="RVT-Znf"/>
</dbReference>
<protein>
    <recommendedName>
        <fullName evidence="1">Reverse transcriptase zinc-binding domain-containing protein</fullName>
    </recommendedName>
</protein>
<organism evidence="2 3">
    <name type="scientific">Escallonia rubra</name>
    <dbReference type="NCBI Taxonomy" id="112253"/>
    <lineage>
        <taxon>Eukaryota</taxon>
        <taxon>Viridiplantae</taxon>
        <taxon>Streptophyta</taxon>
        <taxon>Embryophyta</taxon>
        <taxon>Tracheophyta</taxon>
        <taxon>Spermatophyta</taxon>
        <taxon>Magnoliopsida</taxon>
        <taxon>eudicotyledons</taxon>
        <taxon>Gunneridae</taxon>
        <taxon>Pentapetalae</taxon>
        <taxon>asterids</taxon>
        <taxon>campanulids</taxon>
        <taxon>Escalloniales</taxon>
        <taxon>Escalloniaceae</taxon>
        <taxon>Escallonia</taxon>
    </lineage>
</organism>
<gene>
    <name evidence="2" type="ORF">RJ640_000960</name>
</gene>